<dbReference type="EMBL" id="KZ820152">
    <property type="protein sequence ID" value="PWN48716.1"/>
    <property type="molecule type" value="Genomic_DNA"/>
</dbReference>
<evidence type="ECO:0000313" key="1">
    <source>
        <dbReference type="EMBL" id="PWN48716.1"/>
    </source>
</evidence>
<protein>
    <submittedName>
        <fullName evidence="1">Uncharacterized protein</fullName>
    </submittedName>
</protein>
<gene>
    <name evidence="1" type="ORF">IE53DRAFT_181981</name>
</gene>
<keyword evidence="2" id="KW-1185">Reference proteome</keyword>
<evidence type="ECO:0000313" key="2">
    <source>
        <dbReference type="Proteomes" id="UP000245626"/>
    </source>
</evidence>
<organism evidence="1 2">
    <name type="scientific">Violaceomyces palustris</name>
    <dbReference type="NCBI Taxonomy" id="1673888"/>
    <lineage>
        <taxon>Eukaryota</taxon>
        <taxon>Fungi</taxon>
        <taxon>Dikarya</taxon>
        <taxon>Basidiomycota</taxon>
        <taxon>Ustilaginomycotina</taxon>
        <taxon>Ustilaginomycetes</taxon>
        <taxon>Violaceomycetales</taxon>
        <taxon>Violaceomycetaceae</taxon>
        <taxon>Violaceomyces</taxon>
    </lineage>
</organism>
<reference evidence="1 2" key="1">
    <citation type="journal article" date="2018" name="Mol. Biol. Evol.">
        <title>Broad Genomic Sampling Reveals a Smut Pathogenic Ancestry of the Fungal Clade Ustilaginomycotina.</title>
        <authorList>
            <person name="Kijpornyongpan T."/>
            <person name="Mondo S.J."/>
            <person name="Barry K."/>
            <person name="Sandor L."/>
            <person name="Lee J."/>
            <person name="Lipzen A."/>
            <person name="Pangilinan J."/>
            <person name="LaButti K."/>
            <person name="Hainaut M."/>
            <person name="Henrissat B."/>
            <person name="Grigoriev I.V."/>
            <person name="Spatafora J.W."/>
            <person name="Aime M.C."/>
        </authorList>
    </citation>
    <scope>NUCLEOTIDE SEQUENCE [LARGE SCALE GENOMIC DNA]</scope>
    <source>
        <strain evidence="1 2">SA 807</strain>
    </source>
</reference>
<sequence>MPFLSLYLFSAFEPFPCQRENPFPLWASDPSLPFPWFFFLSSRIRSSLSHLVALFTFSSCHTFPISSHFSTPLLSPFPPRHTHHLLTNLNTPTVVVVPSTPSPSTPRSHTILFSTTSPCRRSPPPSPAGYACPSLGQDASERERQTEGEIERQSDRVTVPPRPHPAHPPLPNHLGHPPSPPANISYPASLYLSPIPRHLVVHRLRPT</sequence>
<proteinExistence type="predicted"/>
<name>A0ACD0NSC7_9BASI</name>
<accession>A0ACD0NSC7</accession>
<dbReference type="Proteomes" id="UP000245626">
    <property type="component" value="Unassembled WGS sequence"/>
</dbReference>